<dbReference type="STRING" id="1860102.ACCAA_130199"/>
<evidence type="ECO:0000256" key="2">
    <source>
        <dbReference type="SAM" id="SignalP"/>
    </source>
</evidence>
<feature type="chain" id="PRO_5008381500" description="DUF3108 domain-containing protein" evidence="2">
    <location>
        <begin position="18"/>
        <end position="344"/>
    </location>
</feature>
<name>A0A1A8XHX5_9PROT</name>
<dbReference type="EMBL" id="FLQX01000035">
    <property type="protein sequence ID" value="SBT04296.1"/>
    <property type="molecule type" value="Genomic_DNA"/>
</dbReference>
<feature type="region of interest" description="Disordered" evidence="1">
    <location>
        <begin position="71"/>
        <end position="136"/>
    </location>
</feature>
<accession>A0A1A8XHX5</accession>
<dbReference type="Pfam" id="PF11306">
    <property type="entry name" value="DUF3108"/>
    <property type="match status" value="1"/>
</dbReference>
<proteinExistence type="predicted"/>
<reference evidence="3 4" key="1">
    <citation type="submission" date="2016-06" db="EMBL/GenBank/DDBJ databases">
        <authorList>
            <person name="Kjaerup R.B."/>
            <person name="Dalgaard T.S."/>
            <person name="Juul-Madsen H.R."/>
        </authorList>
    </citation>
    <scope>NUCLEOTIDE SEQUENCE [LARGE SCALE GENOMIC DNA]</scope>
    <source>
        <strain evidence="3">3</strain>
    </source>
</reference>
<dbReference type="AlphaFoldDB" id="A0A1A8XHX5"/>
<feature type="signal peptide" evidence="2">
    <location>
        <begin position="1"/>
        <end position="17"/>
    </location>
</feature>
<protein>
    <recommendedName>
        <fullName evidence="5">DUF3108 domain-containing protein</fullName>
    </recommendedName>
</protein>
<dbReference type="RefSeq" id="WP_186405938.1">
    <property type="nucleotide sequence ID" value="NZ_FLQX01000035.1"/>
</dbReference>
<dbReference type="Proteomes" id="UP000199169">
    <property type="component" value="Unassembled WGS sequence"/>
</dbReference>
<gene>
    <name evidence="3" type="ORF">ACCAA_130199</name>
</gene>
<evidence type="ECO:0008006" key="5">
    <source>
        <dbReference type="Google" id="ProtNLM"/>
    </source>
</evidence>
<organism evidence="3 4">
    <name type="scientific">Candidatus Accumulibacter aalborgensis</name>
    <dbReference type="NCBI Taxonomy" id="1860102"/>
    <lineage>
        <taxon>Bacteria</taxon>
        <taxon>Pseudomonadati</taxon>
        <taxon>Pseudomonadota</taxon>
        <taxon>Betaproteobacteria</taxon>
        <taxon>Candidatus Accumulibacter</taxon>
    </lineage>
</organism>
<evidence type="ECO:0000313" key="3">
    <source>
        <dbReference type="EMBL" id="SBT04296.1"/>
    </source>
</evidence>
<evidence type="ECO:0000256" key="1">
    <source>
        <dbReference type="SAM" id="MobiDB-lite"/>
    </source>
</evidence>
<keyword evidence="2" id="KW-0732">Signal</keyword>
<dbReference type="InterPro" id="IPR021457">
    <property type="entry name" value="DUF3108"/>
</dbReference>
<keyword evidence="4" id="KW-1185">Reference proteome</keyword>
<sequence>MPVALIIAFAASLGVHALALFAPEFDLSDAAQPTPLVVELSPLAKGAPLPDPLTRIETRVEAGVNAKLPPVARRKAPRRPLERAARPPVVTAQESPVPTPTPAAAPEIEHESEPGDQAEAVATSPPAMPASTESRLPARGMIHYRVDRGDQGFAIGQSTHDWEIVDGAYRFTAVTETTGLVALFKPLRVELESRGRLTVAGLVPEHFVSREAGHAPRELAEFDWANMQLRMPGRPVQALTLGAQDLLSFNYQLGLLANLASGSSLPVATGKKYGQYRLEVVGDEEVEVPAGTFRCLHLRVPGGSTTDLWLAYDRALLPVKIQHTDRKGDVYVQLATTIEFSQEQ</sequence>
<evidence type="ECO:0000313" key="4">
    <source>
        <dbReference type="Proteomes" id="UP000199169"/>
    </source>
</evidence>